<name>A0A9W8JXG1_9AGAR</name>
<accession>A0A9W8JXG1</accession>
<dbReference type="EMBL" id="JANKHO010002135">
    <property type="protein sequence ID" value="KAJ3494405.1"/>
    <property type="molecule type" value="Genomic_DNA"/>
</dbReference>
<organism evidence="1 2">
    <name type="scientific">Agrocybe chaxingu</name>
    <dbReference type="NCBI Taxonomy" id="84603"/>
    <lineage>
        <taxon>Eukaryota</taxon>
        <taxon>Fungi</taxon>
        <taxon>Dikarya</taxon>
        <taxon>Basidiomycota</taxon>
        <taxon>Agaricomycotina</taxon>
        <taxon>Agaricomycetes</taxon>
        <taxon>Agaricomycetidae</taxon>
        <taxon>Agaricales</taxon>
        <taxon>Agaricineae</taxon>
        <taxon>Strophariaceae</taxon>
        <taxon>Agrocybe</taxon>
    </lineage>
</organism>
<comment type="caution">
    <text evidence="1">The sequence shown here is derived from an EMBL/GenBank/DDBJ whole genome shotgun (WGS) entry which is preliminary data.</text>
</comment>
<keyword evidence="2" id="KW-1185">Reference proteome</keyword>
<proteinExistence type="predicted"/>
<evidence type="ECO:0000313" key="2">
    <source>
        <dbReference type="Proteomes" id="UP001148786"/>
    </source>
</evidence>
<gene>
    <name evidence="1" type="ORF">NLJ89_g10815</name>
</gene>
<dbReference type="OrthoDB" id="65569at2759"/>
<evidence type="ECO:0000313" key="1">
    <source>
        <dbReference type="EMBL" id="KAJ3494405.1"/>
    </source>
</evidence>
<dbReference type="AlphaFoldDB" id="A0A9W8JXG1"/>
<protein>
    <submittedName>
        <fullName evidence="1">Uncharacterized protein</fullName>
    </submittedName>
</protein>
<sequence length="223" mass="24723">MQATLNALNASMIALTQEVHLWHTESANSWIVVKNSCILGPEDLRPLQKIVPGPGFQLATAVAEGVGPVVKAYINAMANNPEAAIGTTPLPFSGLIEGYSHIFQNEEEISGISVLQHCSAVQLHDRPERRSCSGLAHEWRAGVDPVNTDADEAVLQETAEEVAYKLNEFGFIELFKKLRMEVFQIAEDVMRTMMLDNAEWNSGLTARFNIQHVNYATLERTFK</sequence>
<reference evidence="1" key="1">
    <citation type="submission" date="2022-07" db="EMBL/GenBank/DDBJ databases">
        <title>Genome Sequence of Agrocybe chaxingu.</title>
        <authorList>
            <person name="Buettner E."/>
        </authorList>
    </citation>
    <scope>NUCLEOTIDE SEQUENCE</scope>
    <source>
        <strain evidence="1">MP-N11</strain>
    </source>
</reference>
<dbReference type="Proteomes" id="UP001148786">
    <property type="component" value="Unassembled WGS sequence"/>
</dbReference>